<dbReference type="EMBL" id="FZOQ01000005">
    <property type="protein sequence ID" value="SNS35494.1"/>
    <property type="molecule type" value="Genomic_DNA"/>
</dbReference>
<evidence type="ECO:0000313" key="4">
    <source>
        <dbReference type="Proteomes" id="UP000198432"/>
    </source>
</evidence>
<dbReference type="Proteomes" id="UP000198432">
    <property type="component" value="Unassembled WGS sequence"/>
</dbReference>
<feature type="region of interest" description="Disordered" evidence="1">
    <location>
        <begin position="120"/>
        <end position="148"/>
    </location>
</feature>
<name>A0A239DV63_9BACT</name>
<dbReference type="InterPro" id="IPR036913">
    <property type="entry name" value="YegP-like_sf"/>
</dbReference>
<proteinExistence type="predicted"/>
<evidence type="ECO:0000313" key="3">
    <source>
        <dbReference type="EMBL" id="SNS35494.1"/>
    </source>
</evidence>
<dbReference type="RefSeq" id="WP_089318536.1">
    <property type="nucleotide sequence ID" value="NZ_FZOQ01000005.1"/>
</dbReference>
<dbReference type="AlphaFoldDB" id="A0A239DV63"/>
<gene>
    <name evidence="3" type="ORF">SAMN06296052_105110</name>
</gene>
<protein>
    <submittedName>
        <fullName evidence="3">Uncharacterized conserved protein YegP, UPF0339 family</fullName>
    </submittedName>
</protein>
<accession>A0A239DV63</accession>
<dbReference type="Pfam" id="PF07411">
    <property type="entry name" value="DUF1508"/>
    <property type="match status" value="2"/>
</dbReference>
<dbReference type="InterPro" id="IPR010879">
    <property type="entry name" value="DUF1508"/>
</dbReference>
<organism evidence="3 4">
    <name type="scientific">Pontibacter ummariensis</name>
    <dbReference type="NCBI Taxonomy" id="1610492"/>
    <lineage>
        <taxon>Bacteria</taxon>
        <taxon>Pseudomonadati</taxon>
        <taxon>Bacteroidota</taxon>
        <taxon>Cytophagia</taxon>
        <taxon>Cytophagales</taxon>
        <taxon>Hymenobacteraceae</taxon>
        <taxon>Pontibacter</taxon>
    </lineage>
</organism>
<dbReference type="SUPFAM" id="SSF160113">
    <property type="entry name" value="YegP-like"/>
    <property type="match status" value="2"/>
</dbReference>
<feature type="domain" description="DUF1508" evidence="2">
    <location>
        <begin position="75"/>
        <end position="114"/>
    </location>
</feature>
<evidence type="ECO:0000256" key="1">
    <source>
        <dbReference type="SAM" id="MobiDB-lite"/>
    </source>
</evidence>
<dbReference type="Gene3D" id="3.30.160.160">
    <property type="entry name" value="YegP-like"/>
    <property type="match status" value="2"/>
</dbReference>
<reference evidence="4" key="1">
    <citation type="submission" date="2017-06" db="EMBL/GenBank/DDBJ databases">
        <authorList>
            <person name="Varghese N."/>
            <person name="Submissions S."/>
        </authorList>
    </citation>
    <scope>NUCLEOTIDE SEQUENCE [LARGE SCALE GENOMIC DNA]</scope>
    <source>
        <strain evidence="4">NKM1</strain>
    </source>
</reference>
<sequence length="148" mass="16305">MKGFNFYQDRGLEWRWRLKDGNGAIVADSGESYKDRKDCEKGAALFTTLGPNAPERKVTKIEESGHGPEWEYFEDRAGEWRWHFQAKNNKTLADSAEGYASEQNVKRAFQNVKALLSEIGKQNGNNGNQGGGYVPPASGGATGGGRFA</sequence>
<keyword evidence="4" id="KW-1185">Reference proteome</keyword>
<feature type="domain" description="DUF1508" evidence="2">
    <location>
        <begin position="13"/>
        <end position="53"/>
    </location>
</feature>
<evidence type="ECO:0000259" key="2">
    <source>
        <dbReference type="Pfam" id="PF07411"/>
    </source>
</evidence>
<dbReference type="OrthoDB" id="9802792at2"/>